<keyword evidence="9" id="KW-0675">Receptor</keyword>
<evidence type="ECO:0000256" key="10">
    <source>
        <dbReference type="ARBA" id="ARBA00023242"/>
    </source>
</evidence>
<dbReference type="AlphaFoldDB" id="A0AA36G885"/>
<dbReference type="InterPro" id="IPR000536">
    <property type="entry name" value="Nucl_hrmn_rcpt_lig-bd"/>
</dbReference>
<evidence type="ECO:0000256" key="8">
    <source>
        <dbReference type="ARBA" id="ARBA00023163"/>
    </source>
</evidence>
<evidence type="ECO:0000259" key="11">
    <source>
        <dbReference type="PROSITE" id="PS51030"/>
    </source>
</evidence>
<dbReference type="GO" id="GO:0003700">
    <property type="term" value="F:DNA-binding transcription factor activity"/>
    <property type="evidence" value="ECO:0007669"/>
    <property type="project" value="InterPro"/>
</dbReference>
<dbReference type="SUPFAM" id="SSF48508">
    <property type="entry name" value="Nuclear receptor ligand-binding domain"/>
    <property type="match status" value="1"/>
</dbReference>
<protein>
    <submittedName>
        <fullName evidence="13">Uncharacterized protein</fullName>
    </submittedName>
</protein>
<dbReference type="GO" id="GO:0005634">
    <property type="term" value="C:nucleus"/>
    <property type="evidence" value="ECO:0007669"/>
    <property type="project" value="UniProtKB-SubCell"/>
</dbReference>
<dbReference type="GO" id="GO:0008270">
    <property type="term" value="F:zinc ion binding"/>
    <property type="evidence" value="ECO:0007669"/>
    <property type="project" value="UniProtKB-KW"/>
</dbReference>
<dbReference type="SMART" id="SM00399">
    <property type="entry name" value="ZnF_C4"/>
    <property type="match status" value="1"/>
</dbReference>
<keyword evidence="3" id="KW-0479">Metal-binding</keyword>
<dbReference type="InterPro" id="IPR013088">
    <property type="entry name" value="Znf_NHR/GATA"/>
</dbReference>
<evidence type="ECO:0000259" key="12">
    <source>
        <dbReference type="PROSITE" id="PS51843"/>
    </source>
</evidence>
<keyword evidence="7" id="KW-0238">DNA-binding</keyword>
<comment type="similarity">
    <text evidence="2">Belongs to the nuclear hormone receptor family.</text>
</comment>
<evidence type="ECO:0000313" key="14">
    <source>
        <dbReference type="Proteomes" id="UP001177023"/>
    </source>
</evidence>
<evidence type="ECO:0000256" key="6">
    <source>
        <dbReference type="ARBA" id="ARBA00023015"/>
    </source>
</evidence>
<keyword evidence="4" id="KW-0863">Zinc-finger</keyword>
<feature type="domain" description="Nuclear receptor" evidence="11">
    <location>
        <begin position="132"/>
        <end position="210"/>
    </location>
</feature>
<evidence type="ECO:0000256" key="7">
    <source>
        <dbReference type="ARBA" id="ARBA00023125"/>
    </source>
</evidence>
<feature type="domain" description="NR LBD" evidence="12">
    <location>
        <begin position="289"/>
        <end position="509"/>
    </location>
</feature>
<dbReference type="SUPFAM" id="SSF57716">
    <property type="entry name" value="Glucocorticoid receptor-like (DNA-binding domain)"/>
    <property type="match status" value="1"/>
</dbReference>
<accession>A0AA36G885</accession>
<dbReference type="PROSITE" id="PS51843">
    <property type="entry name" value="NR_LBD"/>
    <property type="match status" value="1"/>
</dbReference>
<name>A0AA36G885_9BILA</name>
<evidence type="ECO:0000256" key="4">
    <source>
        <dbReference type="ARBA" id="ARBA00022771"/>
    </source>
</evidence>
<dbReference type="CDD" id="cd06960">
    <property type="entry name" value="NR_DBD_HNF4A"/>
    <property type="match status" value="1"/>
</dbReference>
<dbReference type="InterPro" id="IPR035500">
    <property type="entry name" value="NHR-like_dom_sf"/>
</dbReference>
<dbReference type="EMBL" id="CATQJA010002665">
    <property type="protein sequence ID" value="CAJ0582905.1"/>
    <property type="molecule type" value="Genomic_DNA"/>
</dbReference>
<reference evidence="13" key="1">
    <citation type="submission" date="2023-06" db="EMBL/GenBank/DDBJ databases">
        <authorList>
            <person name="Delattre M."/>
        </authorList>
    </citation>
    <scope>NUCLEOTIDE SEQUENCE</scope>
    <source>
        <strain evidence="13">AF72</strain>
    </source>
</reference>
<comment type="subcellular location">
    <subcellularLocation>
        <location evidence="1">Nucleus</location>
    </subcellularLocation>
</comment>
<feature type="non-terminal residue" evidence="13">
    <location>
        <position position="1"/>
    </location>
</feature>
<evidence type="ECO:0000256" key="2">
    <source>
        <dbReference type="ARBA" id="ARBA00005993"/>
    </source>
</evidence>
<keyword evidence="6" id="KW-0805">Transcription regulation</keyword>
<evidence type="ECO:0000256" key="9">
    <source>
        <dbReference type="ARBA" id="ARBA00023170"/>
    </source>
</evidence>
<keyword evidence="14" id="KW-1185">Reference proteome</keyword>
<dbReference type="PRINTS" id="PR00047">
    <property type="entry name" value="STROIDFINGER"/>
</dbReference>
<dbReference type="Gene3D" id="1.10.565.10">
    <property type="entry name" value="Retinoid X Receptor"/>
    <property type="match status" value="1"/>
</dbReference>
<dbReference type="PROSITE" id="PS51030">
    <property type="entry name" value="NUCLEAR_REC_DBD_2"/>
    <property type="match status" value="1"/>
</dbReference>
<keyword evidence="8" id="KW-0804">Transcription</keyword>
<sequence>MLPSPISLGAGINAVSFGHPMGDQLHSFFKPLGQESQLQVAAHAAQMTMLPTVDLTPLIQQLLLEMTKLGATPMLDVVALSECGELITGSAKSEAKSPEAAVLHHFQPQAEPTTSRLSLAEQENSQRKRVFDKPCAICHGAASGYHYETPSCNSCKTFFRRTVISAKNYKCIKGDGQCLNSGKIPAKIKCRQCRFLKCIQQGMRPETVSTSKEWTVPKVQEMPQIQQYSPAESPISSDNSEVSSSPQLDMAIYNYCISSLGEIDEKIKVLRNSDFDPYKQELGLFSILAQTSLLDRVEQFNTVTDWMNHPRISPSRGPCVESPSCRDLSEWLCLDLICAVEYMKRFSLFNALPFEDKCMVIKRVALPLSIAVLSFDSVVNGHSTLMLPDGISPVSILPTVFFNVCDPWKRENVDQTEYLFLKALLFHEMMLMTHSTPELLEDKAKYTNYLMDYLRKKVGHRAPLRYGALVSISQHLIRVAHKHRAHVLLQASVYARPQERLVREIILQESPVADIDCNTVMH</sequence>
<gene>
    <name evidence="13" type="ORF">MSPICULIGERA_LOCUS21035</name>
</gene>
<dbReference type="Pfam" id="PF00104">
    <property type="entry name" value="Hormone_recep"/>
    <property type="match status" value="1"/>
</dbReference>
<evidence type="ECO:0000313" key="13">
    <source>
        <dbReference type="EMBL" id="CAJ0582905.1"/>
    </source>
</evidence>
<proteinExistence type="inferred from homology"/>
<dbReference type="Pfam" id="PF00105">
    <property type="entry name" value="zf-C4"/>
    <property type="match status" value="1"/>
</dbReference>
<dbReference type="InterPro" id="IPR001628">
    <property type="entry name" value="Znf_hrmn_rcpt"/>
</dbReference>
<dbReference type="InterPro" id="IPR049636">
    <property type="entry name" value="HNF4-like_DBD"/>
</dbReference>
<dbReference type="Gene3D" id="3.30.50.10">
    <property type="entry name" value="Erythroid Transcription Factor GATA-1, subunit A"/>
    <property type="match status" value="1"/>
</dbReference>
<dbReference type="InterPro" id="IPR050274">
    <property type="entry name" value="Nuclear_hormone_rcpt_NR2"/>
</dbReference>
<organism evidence="13 14">
    <name type="scientific">Mesorhabditis spiculigera</name>
    <dbReference type="NCBI Taxonomy" id="96644"/>
    <lineage>
        <taxon>Eukaryota</taxon>
        <taxon>Metazoa</taxon>
        <taxon>Ecdysozoa</taxon>
        <taxon>Nematoda</taxon>
        <taxon>Chromadorea</taxon>
        <taxon>Rhabditida</taxon>
        <taxon>Rhabditina</taxon>
        <taxon>Rhabditomorpha</taxon>
        <taxon>Rhabditoidea</taxon>
        <taxon>Rhabditidae</taxon>
        <taxon>Mesorhabditinae</taxon>
        <taxon>Mesorhabditis</taxon>
    </lineage>
</organism>
<evidence type="ECO:0000256" key="3">
    <source>
        <dbReference type="ARBA" id="ARBA00022723"/>
    </source>
</evidence>
<comment type="caution">
    <text evidence="13">The sequence shown here is derived from an EMBL/GenBank/DDBJ whole genome shotgun (WGS) entry which is preliminary data.</text>
</comment>
<keyword evidence="5" id="KW-0862">Zinc</keyword>
<dbReference type="Proteomes" id="UP001177023">
    <property type="component" value="Unassembled WGS sequence"/>
</dbReference>
<dbReference type="GO" id="GO:0000978">
    <property type="term" value="F:RNA polymerase II cis-regulatory region sequence-specific DNA binding"/>
    <property type="evidence" value="ECO:0007669"/>
    <property type="project" value="InterPro"/>
</dbReference>
<evidence type="ECO:0000256" key="5">
    <source>
        <dbReference type="ARBA" id="ARBA00022833"/>
    </source>
</evidence>
<evidence type="ECO:0000256" key="1">
    <source>
        <dbReference type="ARBA" id="ARBA00004123"/>
    </source>
</evidence>
<keyword evidence="10" id="KW-0539">Nucleus</keyword>
<dbReference type="SMART" id="SM00430">
    <property type="entry name" value="HOLI"/>
    <property type="match status" value="1"/>
</dbReference>
<dbReference type="PANTHER" id="PTHR24083">
    <property type="entry name" value="NUCLEAR HORMONE RECEPTOR"/>
    <property type="match status" value="1"/>
</dbReference>